<proteinExistence type="predicted"/>
<name>A0A2D4KXK3_9SAUR</name>
<protein>
    <submittedName>
        <fullName evidence="1">Uncharacterized protein</fullName>
    </submittedName>
</protein>
<reference evidence="1" key="1">
    <citation type="submission" date="2017-07" db="EMBL/GenBank/DDBJ databases">
        <authorList>
            <person name="Mikheyev A."/>
            <person name="Grau M."/>
        </authorList>
    </citation>
    <scope>NUCLEOTIDE SEQUENCE</scope>
    <source>
        <tissue evidence="1">Venom_gland</tissue>
    </source>
</reference>
<dbReference type="EMBL" id="IACL01104015">
    <property type="protein sequence ID" value="LAB13442.1"/>
    <property type="molecule type" value="Transcribed_RNA"/>
</dbReference>
<organism evidence="1">
    <name type="scientific">Micrurus paraensis</name>
    <dbReference type="NCBI Taxonomy" id="1970185"/>
    <lineage>
        <taxon>Eukaryota</taxon>
        <taxon>Metazoa</taxon>
        <taxon>Chordata</taxon>
        <taxon>Craniata</taxon>
        <taxon>Vertebrata</taxon>
        <taxon>Euteleostomi</taxon>
        <taxon>Lepidosauria</taxon>
        <taxon>Squamata</taxon>
        <taxon>Bifurcata</taxon>
        <taxon>Unidentata</taxon>
        <taxon>Episquamata</taxon>
        <taxon>Toxicofera</taxon>
        <taxon>Serpentes</taxon>
        <taxon>Colubroidea</taxon>
        <taxon>Elapidae</taxon>
        <taxon>Elapinae</taxon>
        <taxon>Micrurus</taxon>
    </lineage>
</organism>
<sequence>MAYLQCPELPILPRLRKLNQKSFSWLAFGWTVRKQRVRRLLQGDSTGRVSTFLFRPLLPLTKEVECSLMTSSSKVSSLWTKMDKNVAIMFERKYRNILTLLKPIWKKSCICFKNVHLVIWRSSVIVPLYSFTVP</sequence>
<evidence type="ECO:0000313" key="1">
    <source>
        <dbReference type="EMBL" id="LAB13442.1"/>
    </source>
</evidence>
<reference evidence="1" key="2">
    <citation type="submission" date="2017-11" db="EMBL/GenBank/DDBJ databases">
        <title>Coralsnake Venomics: Analyses of Venom Gland Transcriptomes and Proteomes of Six Brazilian Taxa.</title>
        <authorList>
            <person name="Aird S.D."/>
            <person name="Jorge da Silva N."/>
            <person name="Qiu L."/>
            <person name="Villar-Briones A."/>
            <person name="Aparecida-Saddi V."/>
            <person name="Campos-Telles M.P."/>
            <person name="Grau M."/>
            <person name="Mikheyev A.S."/>
        </authorList>
    </citation>
    <scope>NUCLEOTIDE SEQUENCE</scope>
    <source>
        <tissue evidence="1">Venom_gland</tissue>
    </source>
</reference>
<dbReference type="AlphaFoldDB" id="A0A2D4KXK3"/>
<accession>A0A2D4KXK3</accession>